<sequence>MDTKMMEQFSVMATEMLACVEGDGCNWGDFAKAGVGGGVARGLQLGIKTGTWQGVATGDAGGAILGGVAYVAICWW</sequence>
<gene>
    <name evidence="1" type="ORF">SINDD18_00035</name>
</gene>
<dbReference type="RefSeq" id="WP_061862670.1">
    <property type="nucleotide sequence ID" value="NZ_JASHCB010000007.1"/>
</dbReference>
<dbReference type="InterPro" id="IPR019493">
    <property type="entry name" value="Bacteriocin_IIb_lactacin-rel"/>
</dbReference>
<evidence type="ECO:0000313" key="1">
    <source>
        <dbReference type="EMBL" id="KXU15227.1"/>
    </source>
</evidence>
<organism evidence="1 2">
    <name type="scientific">Streptococcus infantis</name>
    <dbReference type="NCBI Taxonomy" id="68892"/>
    <lineage>
        <taxon>Bacteria</taxon>
        <taxon>Bacillati</taxon>
        <taxon>Bacillota</taxon>
        <taxon>Bacilli</taxon>
        <taxon>Lactobacillales</taxon>
        <taxon>Streptococcaceae</taxon>
        <taxon>Streptococcus</taxon>
    </lineage>
</organism>
<comment type="caution">
    <text evidence="1">The sequence shown here is derived from an EMBL/GenBank/DDBJ whole genome shotgun (WGS) entry which is preliminary data.</text>
</comment>
<dbReference type="PATRIC" id="fig|68892.8.peg.48"/>
<dbReference type="AlphaFoldDB" id="A0A139RKD5"/>
<accession>A0A139RKD5</accession>
<dbReference type="EMBL" id="LQZF01000004">
    <property type="protein sequence ID" value="KXU15227.1"/>
    <property type="molecule type" value="Genomic_DNA"/>
</dbReference>
<protein>
    <submittedName>
        <fullName evidence="1">Bacteriocin BlpU</fullName>
    </submittedName>
</protein>
<dbReference type="Proteomes" id="UP000072578">
    <property type="component" value="Unassembled WGS sequence"/>
</dbReference>
<dbReference type="Pfam" id="PF10439">
    <property type="entry name" value="Bacteriocin_IIc"/>
    <property type="match status" value="1"/>
</dbReference>
<reference evidence="1 2" key="1">
    <citation type="submission" date="2016-01" db="EMBL/GenBank/DDBJ databases">
        <title>Highly variable Streptococcus oralis are common among viridans streptococci isolated from primates.</title>
        <authorList>
            <person name="Denapaite D."/>
            <person name="Rieger M."/>
            <person name="Koendgen S."/>
            <person name="Brueckner R."/>
            <person name="Ochigava I."/>
            <person name="Kappeler P."/>
            <person name="Maetz-Rensing K."/>
            <person name="Leendertz F."/>
            <person name="Hakenbeck R."/>
        </authorList>
    </citation>
    <scope>NUCLEOTIDE SEQUENCE [LARGE SCALE GENOMIC DNA]</scope>
    <source>
        <strain evidence="1 2">DD18</strain>
    </source>
</reference>
<name>A0A139RKD5_9STRE</name>
<evidence type="ECO:0000313" key="2">
    <source>
        <dbReference type="Proteomes" id="UP000072578"/>
    </source>
</evidence>
<proteinExistence type="predicted"/>
<dbReference type="GO" id="GO:0042742">
    <property type="term" value="P:defense response to bacterium"/>
    <property type="evidence" value="ECO:0007669"/>
    <property type="project" value="InterPro"/>
</dbReference>